<keyword evidence="3" id="KW-1185">Reference proteome</keyword>
<dbReference type="Proteomes" id="UP000697927">
    <property type="component" value="Unassembled WGS sequence"/>
</dbReference>
<reference evidence="2 3" key="1">
    <citation type="journal article" date="2020" name="Microorganisms">
        <title>Polyphasic Characterisation of Cedecea colo sp. nov., a New Enteric Bacterium Isolated from the Koala Hindgut.</title>
        <authorList>
            <person name="Boath J.M."/>
            <person name="Dakhal S."/>
            <person name="Van T.T.H."/>
            <person name="Moore R.J."/>
            <person name="Dekiwadia C."/>
            <person name="Macreadie I.G."/>
        </authorList>
    </citation>
    <scope>NUCLEOTIDE SEQUENCE [LARGE SCALE GENOMIC DNA]</scope>
    <source>
        <strain evidence="2 3">ZA</strain>
    </source>
</reference>
<evidence type="ECO:0000313" key="2">
    <source>
        <dbReference type="EMBL" id="NIY45946.1"/>
    </source>
</evidence>
<feature type="domain" description="T6SS Phospholipase effector Tle1-like catalytic" evidence="1">
    <location>
        <begin position="217"/>
        <end position="309"/>
    </location>
</feature>
<name>A0ABX0VGI2_9ENTR</name>
<evidence type="ECO:0000259" key="1">
    <source>
        <dbReference type="Pfam" id="PF09994"/>
    </source>
</evidence>
<dbReference type="RefSeq" id="WP_167605373.1">
    <property type="nucleotide sequence ID" value="NZ_SOYS01000001.1"/>
</dbReference>
<evidence type="ECO:0000313" key="3">
    <source>
        <dbReference type="Proteomes" id="UP000697927"/>
    </source>
</evidence>
<comment type="caution">
    <text evidence="2">The sequence shown here is derived from an EMBL/GenBank/DDBJ whole genome shotgun (WGS) entry which is preliminary data.</text>
</comment>
<proteinExistence type="predicted"/>
<organism evidence="2 3">
    <name type="scientific">Cedecea colo</name>
    <dbReference type="NCBI Taxonomy" id="2552946"/>
    <lineage>
        <taxon>Bacteria</taxon>
        <taxon>Pseudomonadati</taxon>
        <taxon>Pseudomonadota</taxon>
        <taxon>Gammaproteobacteria</taxon>
        <taxon>Enterobacterales</taxon>
        <taxon>Enterobacteriaceae</taxon>
        <taxon>Cedecea</taxon>
    </lineage>
</organism>
<dbReference type="Pfam" id="PF09994">
    <property type="entry name" value="T6SS_Tle1-like_cat"/>
    <property type="match status" value="1"/>
</dbReference>
<dbReference type="InterPro" id="IPR018712">
    <property type="entry name" value="Tle1-like_cat"/>
</dbReference>
<gene>
    <name evidence="2" type="ORF">E2L00_00010</name>
</gene>
<accession>A0ABX0VGI2</accession>
<dbReference type="EMBL" id="SOYS01000001">
    <property type="protein sequence ID" value="NIY45946.1"/>
    <property type="molecule type" value="Genomic_DNA"/>
</dbReference>
<dbReference type="PANTHER" id="PTHR33840">
    <property type="match status" value="1"/>
</dbReference>
<sequence length="522" mass="57894">MTDYHAWEANDCEHFTDVNISEKTIVCKRKPVPGITITIGMFFDGTGNNVFNTDERLLKSCTHLDVGLKKEDLELCTKKLGMSVNGSGSFMGYYSNIHWLNTLYFVDDEVVEDKNQFQRAVYVQGIGTQKGKEDSLVAMGTGTLSEGVVDKTDEDVSQIANEIRTLLGEGNGITSAIEKIQFDIFGFSRGAAAARHFANRVRNNDKAIQLAITKGLDGRNQHGQPAGEVRFIGLFDTVCAVGLDPHDAINPGVDLDLPPDIAQKVFQIAAMHECRYNFSLNSIKESWPELSLPGVHSDIGGGYNPNEQEYYFLTKPKNETVRDSVPPGITDVYRQTAAETPDLRTFPNLTSVMSSGEVKTEAWYDYLVNHDKRRQEIIEKRVGAAVTLKRVVPNDWSKVSLRVMLDAAKEAGLVFNAYDPLSPDIKLPPDLESLSEKAIAQGKAVRSGYASVPFTASEIQLIGKYIHCSANWNPVEFKTVWLDGDHIRTIYGAVKATEVFGFINRPNPGWARTVWNMKGEKA</sequence>
<protein>
    <submittedName>
        <fullName evidence="2">DUF2235 domain-containing protein</fullName>
    </submittedName>
</protein>
<dbReference type="PANTHER" id="PTHR33840:SF1">
    <property type="entry name" value="TLE1 PHOSPHOLIPASE DOMAIN-CONTAINING PROTEIN"/>
    <property type="match status" value="1"/>
</dbReference>